<reference evidence="6 7" key="1">
    <citation type="submission" date="2019-07" db="EMBL/GenBank/DDBJ databases">
        <title>Whole genome shotgun sequence of Oceanobacillus sojae NBRC 105379.</title>
        <authorList>
            <person name="Hosoyama A."/>
            <person name="Uohara A."/>
            <person name="Ohji S."/>
            <person name="Ichikawa N."/>
        </authorList>
    </citation>
    <scope>NUCLEOTIDE SEQUENCE [LARGE SCALE GENOMIC DNA]</scope>
    <source>
        <strain evidence="6 7">NBRC 105379</strain>
    </source>
</reference>
<evidence type="ECO:0000313" key="6">
    <source>
        <dbReference type="EMBL" id="GEN89396.1"/>
    </source>
</evidence>
<dbReference type="SUPFAM" id="SSF53850">
    <property type="entry name" value="Periplasmic binding protein-like II"/>
    <property type="match status" value="1"/>
</dbReference>
<protein>
    <submittedName>
        <fullName evidence="6">LysR family transcriptional regulator</fullName>
    </submittedName>
</protein>
<dbReference type="InterPro" id="IPR000847">
    <property type="entry name" value="LysR_HTH_N"/>
</dbReference>
<evidence type="ECO:0000259" key="5">
    <source>
        <dbReference type="PROSITE" id="PS50931"/>
    </source>
</evidence>
<dbReference type="RefSeq" id="WP_147212292.1">
    <property type="nucleotide sequence ID" value="NZ_BJYM01000022.1"/>
</dbReference>
<comment type="caution">
    <text evidence="6">The sequence shown here is derived from an EMBL/GenBank/DDBJ whole genome shotgun (WGS) entry which is preliminary data.</text>
</comment>
<evidence type="ECO:0000256" key="1">
    <source>
        <dbReference type="ARBA" id="ARBA00009437"/>
    </source>
</evidence>
<dbReference type="Pfam" id="PF03466">
    <property type="entry name" value="LysR_substrate"/>
    <property type="match status" value="1"/>
</dbReference>
<dbReference type="EMBL" id="BJYM01000022">
    <property type="protein sequence ID" value="GEN89396.1"/>
    <property type="molecule type" value="Genomic_DNA"/>
</dbReference>
<dbReference type="Proteomes" id="UP000321558">
    <property type="component" value="Unassembled WGS sequence"/>
</dbReference>
<dbReference type="InterPro" id="IPR036390">
    <property type="entry name" value="WH_DNA-bd_sf"/>
</dbReference>
<evidence type="ECO:0000313" key="7">
    <source>
        <dbReference type="Proteomes" id="UP000321558"/>
    </source>
</evidence>
<gene>
    <name evidence="6" type="ORF">OSO01_41350</name>
</gene>
<keyword evidence="3" id="KW-0238">DNA-binding</keyword>
<dbReference type="GO" id="GO:0000976">
    <property type="term" value="F:transcription cis-regulatory region binding"/>
    <property type="evidence" value="ECO:0007669"/>
    <property type="project" value="TreeGrafter"/>
</dbReference>
<proteinExistence type="inferred from homology"/>
<dbReference type="CDD" id="cd05466">
    <property type="entry name" value="PBP2_LTTR_substrate"/>
    <property type="match status" value="1"/>
</dbReference>
<accession>A0A511ZPK9</accession>
<dbReference type="PRINTS" id="PR00039">
    <property type="entry name" value="HTHLYSR"/>
</dbReference>
<dbReference type="Pfam" id="PF00126">
    <property type="entry name" value="HTH_1"/>
    <property type="match status" value="1"/>
</dbReference>
<dbReference type="PROSITE" id="PS50931">
    <property type="entry name" value="HTH_LYSR"/>
    <property type="match status" value="1"/>
</dbReference>
<keyword evidence="7" id="KW-1185">Reference proteome</keyword>
<keyword evidence="2" id="KW-0805">Transcription regulation</keyword>
<name>A0A511ZPK9_9BACI</name>
<dbReference type="SUPFAM" id="SSF46785">
    <property type="entry name" value="Winged helix' DNA-binding domain"/>
    <property type="match status" value="1"/>
</dbReference>
<sequence length="312" mass="35624">MNIENIEAFVLVNHFGSINKASRALFLSQPSVTARIQSLERELDTQLFERAGRQLIITEKAKEFLPYAEQIIEFYKTGKKQLKTHELSEQITIGCTQLISNYLLTRIIPAFSRRYPQVQVKVITGSSEAIQHKVLNQEIDLGFVKKGDHHLLTSEIVLESPINLFVEPNHPFADASLIDINDLEKETIIFFECGSLDWSMVRNLFQNLSLQPTIQYEVDNMELAKGLIMSGNGIGFLPEISVRKELQCQKLVHIHLDVLSNLSLKTNMISYTNEKPAYYNALLEIAQEEGKTYNLLEPEASVQQRRVPDFED</sequence>
<dbReference type="InterPro" id="IPR036388">
    <property type="entry name" value="WH-like_DNA-bd_sf"/>
</dbReference>
<dbReference type="PANTHER" id="PTHR30126">
    <property type="entry name" value="HTH-TYPE TRANSCRIPTIONAL REGULATOR"/>
    <property type="match status" value="1"/>
</dbReference>
<feature type="domain" description="HTH lysR-type" evidence="5">
    <location>
        <begin position="1"/>
        <end position="58"/>
    </location>
</feature>
<dbReference type="PANTHER" id="PTHR30126:SF78">
    <property type="entry name" value="HTH LYSR-TYPE DOMAIN-CONTAINING PROTEIN"/>
    <property type="match status" value="1"/>
</dbReference>
<comment type="similarity">
    <text evidence="1">Belongs to the LysR transcriptional regulatory family.</text>
</comment>
<dbReference type="GO" id="GO:0003700">
    <property type="term" value="F:DNA-binding transcription factor activity"/>
    <property type="evidence" value="ECO:0007669"/>
    <property type="project" value="InterPro"/>
</dbReference>
<evidence type="ECO:0000256" key="2">
    <source>
        <dbReference type="ARBA" id="ARBA00023015"/>
    </source>
</evidence>
<organism evidence="6 7">
    <name type="scientific">Oceanobacillus sojae</name>
    <dbReference type="NCBI Taxonomy" id="582851"/>
    <lineage>
        <taxon>Bacteria</taxon>
        <taxon>Bacillati</taxon>
        <taxon>Bacillota</taxon>
        <taxon>Bacilli</taxon>
        <taxon>Bacillales</taxon>
        <taxon>Bacillaceae</taxon>
        <taxon>Oceanobacillus</taxon>
    </lineage>
</organism>
<dbReference type="OrthoDB" id="9803735at2"/>
<keyword evidence="4" id="KW-0804">Transcription</keyword>
<evidence type="ECO:0000256" key="3">
    <source>
        <dbReference type="ARBA" id="ARBA00023125"/>
    </source>
</evidence>
<dbReference type="InterPro" id="IPR005119">
    <property type="entry name" value="LysR_subst-bd"/>
</dbReference>
<dbReference type="Gene3D" id="1.10.10.10">
    <property type="entry name" value="Winged helix-like DNA-binding domain superfamily/Winged helix DNA-binding domain"/>
    <property type="match status" value="1"/>
</dbReference>
<dbReference type="Gene3D" id="3.40.190.290">
    <property type="match status" value="1"/>
</dbReference>
<dbReference type="AlphaFoldDB" id="A0A511ZPK9"/>
<evidence type="ECO:0000256" key="4">
    <source>
        <dbReference type="ARBA" id="ARBA00023163"/>
    </source>
</evidence>